<feature type="domain" description="OmpR/PhoB-type" evidence="6">
    <location>
        <begin position="1"/>
        <end position="92"/>
    </location>
</feature>
<protein>
    <submittedName>
        <fullName evidence="8">DNA-binding SARP family transcriptional activator</fullName>
    </submittedName>
</protein>
<evidence type="ECO:0000256" key="1">
    <source>
        <dbReference type="ARBA" id="ARBA00005820"/>
    </source>
</evidence>
<evidence type="ECO:0000256" key="5">
    <source>
        <dbReference type="PROSITE-ProRule" id="PRU01091"/>
    </source>
</evidence>
<dbReference type="Gene3D" id="1.10.10.10">
    <property type="entry name" value="Winged helix-like DNA-binding domain superfamily/Winged helix DNA-binding domain"/>
    <property type="match status" value="1"/>
</dbReference>
<dbReference type="InterPro" id="IPR036388">
    <property type="entry name" value="WH-like_DNA-bd_sf"/>
</dbReference>
<dbReference type="GO" id="GO:0003677">
    <property type="term" value="F:DNA binding"/>
    <property type="evidence" value="ECO:0007669"/>
    <property type="project" value="UniProtKB-UniRule"/>
</dbReference>
<dbReference type="SMART" id="SM00862">
    <property type="entry name" value="Trans_reg_C"/>
    <property type="match status" value="1"/>
</dbReference>
<feature type="DNA-binding region" description="OmpR/PhoB-type" evidence="5">
    <location>
        <begin position="1"/>
        <end position="92"/>
    </location>
</feature>
<dbReference type="SMART" id="SM01043">
    <property type="entry name" value="BTAD"/>
    <property type="match status" value="1"/>
</dbReference>
<evidence type="ECO:0000259" key="6">
    <source>
        <dbReference type="PROSITE" id="PS51755"/>
    </source>
</evidence>
<dbReference type="Proteomes" id="UP000631312">
    <property type="component" value="Unassembled WGS sequence"/>
</dbReference>
<dbReference type="SUPFAM" id="SSF46894">
    <property type="entry name" value="C-terminal effector domain of the bipartite response regulators"/>
    <property type="match status" value="1"/>
</dbReference>
<dbReference type="Gene3D" id="1.25.40.10">
    <property type="entry name" value="Tetratricopeptide repeat domain"/>
    <property type="match status" value="1"/>
</dbReference>
<dbReference type="AlphaFoldDB" id="A0A7W7MHJ4"/>
<gene>
    <name evidence="7" type="ORF">Alo02nite_19930</name>
    <name evidence="8" type="ORF">BJ964_004176</name>
</gene>
<dbReference type="InterPro" id="IPR016032">
    <property type="entry name" value="Sig_transdc_resp-reg_C-effctor"/>
</dbReference>
<dbReference type="InterPro" id="IPR051677">
    <property type="entry name" value="AfsR-DnrI-RedD_regulator"/>
</dbReference>
<reference evidence="8 9" key="1">
    <citation type="submission" date="2020-08" db="EMBL/GenBank/DDBJ databases">
        <title>Sequencing the genomes of 1000 actinobacteria strains.</title>
        <authorList>
            <person name="Klenk H.-P."/>
        </authorList>
    </citation>
    <scope>NUCLEOTIDE SEQUENCE [LARGE SCALE GENOMIC DNA]</scope>
    <source>
        <strain evidence="8 9">DSM 43150</strain>
    </source>
</reference>
<dbReference type="PANTHER" id="PTHR35807">
    <property type="entry name" value="TRANSCRIPTIONAL REGULATOR REDD-RELATED"/>
    <property type="match status" value="1"/>
</dbReference>
<reference evidence="7 10" key="2">
    <citation type="submission" date="2021-01" db="EMBL/GenBank/DDBJ databases">
        <title>Whole genome shotgun sequence of Actinoplanes lobatus NBRC 12513.</title>
        <authorList>
            <person name="Komaki H."/>
            <person name="Tamura T."/>
        </authorList>
    </citation>
    <scope>NUCLEOTIDE SEQUENCE [LARGE SCALE GENOMIC DNA]</scope>
    <source>
        <strain evidence="7 10">NBRC 12513</strain>
    </source>
</reference>
<evidence type="ECO:0000256" key="4">
    <source>
        <dbReference type="ARBA" id="ARBA00023163"/>
    </source>
</evidence>
<evidence type="ECO:0000256" key="2">
    <source>
        <dbReference type="ARBA" id="ARBA00023015"/>
    </source>
</evidence>
<dbReference type="EMBL" id="BOMP01000031">
    <property type="protein sequence ID" value="GIE39095.1"/>
    <property type="molecule type" value="Genomic_DNA"/>
</dbReference>
<keyword evidence="10" id="KW-1185">Reference proteome</keyword>
<accession>A0A7W7MHJ4</accession>
<organism evidence="8 9">
    <name type="scientific">Actinoplanes lobatus</name>
    <dbReference type="NCBI Taxonomy" id="113568"/>
    <lineage>
        <taxon>Bacteria</taxon>
        <taxon>Bacillati</taxon>
        <taxon>Actinomycetota</taxon>
        <taxon>Actinomycetes</taxon>
        <taxon>Micromonosporales</taxon>
        <taxon>Micromonosporaceae</taxon>
        <taxon>Actinoplanes</taxon>
    </lineage>
</organism>
<proteinExistence type="inferred from homology"/>
<keyword evidence="4" id="KW-0804">Transcription</keyword>
<dbReference type="GO" id="GO:0006355">
    <property type="term" value="P:regulation of DNA-templated transcription"/>
    <property type="evidence" value="ECO:0007669"/>
    <property type="project" value="InterPro"/>
</dbReference>
<dbReference type="PROSITE" id="PS51755">
    <property type="entry name" value="OMPR_PHOB"/>
    <property type="match status" value="1"/>
</dbReference>
<dbReference type="Proteomes" id="UP000590511">
    <property type="component" value="Unassembled WGS sequence"/>
</dbReference>
<comment type="similarity">
    <text evidence="1">Belongs to the AfsR/DnrI/RedD regulatory family.</text>
</comment>
<evidence type="ECO:0000313" key="7">
    <source>
        <dbReference type="EMBL" id="GIE39095.1"/>
    </source>
</evidence>
<sequence length="308" mass="33685">MDLRLLGPVELWTEGKPIRVGPPKQRAVLAALAYSVGQPVPVSVLIERVWCDSPPAEARTSIQAYVTRLRRLTGPERPIDIARAGDGYQLNLPWPDVDVNRARRLAQQARSSLEAGDHGEASRLSQDAINLWRGEPLAGVTGTWADRVRAGLLGEHLSLLAVHARALLDLDRKHDAVVVLTEAVAEHPGAEQLTGQLMVALQRCGQAVEALAAYRRLHRHLADHLGVEPGPELRRLHQALLRPKPDPGRPLPPAADAAGHVDEITEEMRGLIRCCHRQGSIADEHRARLRRSLEHCLAAAAQAARLLA</sequence>
<dbReference type="Pfam" id="PF03704">
    <property type="entry name" value="BTAD"/>
    <property type="match status" value="1"/>
</dbReference>
<evidence type="ECO:0000256" key="3">
    <source>
        <dbReference type="ARBA" id="ARBA00023125"/>
    </source>
</evidence>
<evidence type="ECO:0000313" key="8">
    <source>
        <dbReference type="EMBL" id="MBB4750015.1"/>
    </source>
</evidence>
<dbReference type="PANTHER" id="PTHR35807:SF1">
    <property type="entry name" value="TRANSCRIPTIONAL REGULATOR REDD"/>
    <property type="match status" value="1"/>
</dbReference>
<keyword evidence="2" id="KW-0805">Transcription regulation</keyword>
<evidence type="ECO:0000313" key="9">
    <source>
        <dbReference type="Proteomes" id="UP000590511"/>
    </source>
</evidence>
<dbReference type="EMBL" id="JACHNC010000001">
    <property type="protein sequence ID" value="MBB4750015.1"/>
    <property type="molecule type" value="Genomic_DNA"/>
</dbReference>
<dbReference type="InterPro" id="IPR005158">
    <property type="entry name" value="BTAD"/>
</dbReference>
<dbReference type="GO" id="GO:0000160">
    <property type="term" value="P:phosphorelay signal transduction system"/>
    <property type="evidence" value="ECO:0007669"/>
    <property type="project" value="InterPro"/>
</dbReference>
<dbReference type="InterPro" id="IPR001867">
    <property type="entry name" value="OmpR/PhoB-type_DNA-bd"/>
</dbReference>
<keyword evidence="3 5" id="KW-0238">DNA-binding</keyword>
<dbReference type="RefSeq" id="WP_188122244.1">
    <property type="nucleotide sequence ID" value="NZ_BOMP01000031.1"/>
</dbReference>
<name>A0A7W7MHJ4_9ACTN</name>
<evidence type="ECO:0000313" key="10">
    <source>
        <dbReference type="Proteomes" id="UP000631312"/>
    </source>
</evidence>
<dbReference type="SUPFAM" id="SSF48452">
    <property type="entry name" value="TPR-like"/>
    <property type="match status" value="1"/>
</dbReference>
<dbReference type="InterPro" id="IPR011990">
    <property type="entry name" value="TPR-like_helical_dom_sf"/>
</dbReference>
<dbReference type="CDD" id="cd15831">
    <property type="entry name" value="BTAD"/>
    <property type="match status" value="1"/>
</dbReference>
<dbReference type="Pfam" id="PF00486">
    <property type="entry name" value="Trans_reg_C"/>
    <property type="match status" value="1"/>
</dbReference>
<comment type="caution">
    <text evidence="8">The sequence shown here is derived from an EMBL/GenBank/DDBJ whole genome shotgun (WGS) entry which is preliminary data.</text>
</comment>